<evidence type="ECO:0000313" key="2">
    <source>
        <dbReference type="Proteomes" id="UP000310636"/>
    </source>
</evidence>
<gene>
    <name evidence="1" type="ORF">E6C55_18890</name>
</gene>
<proteinExistence type="predicted"/>
<accession>A0A4S4BPN6</accession>
<dbReference type="EMBL" id="SSOB01000025">
    <property type="protein sequence ID" value="THF76345.1"/>
    <property type="molecule type" value="Genomic_DNA"/>
</dbReference>
<organism evidence="1 2">
    <name type="scientific">Cohnella fermenti</name>
    <dbReference type="NCBI Taxonomy" id="2565925"/>
    <lineage>
        <taxon>Bacteria</taxon>
        <taxon>Bacillati</taxon>
        <taxon>Bacillota</taxon>
        <taxon>Bacilli</taxon>
        <taxon>Bacillales</taxon>
        <taxon>Paenibacillaceae</taxon>
        <taxon>Cohnella</taxon>
    </lineage>
</organism>
<dbReference type="OrthoDB" id="5637at2"/>
<protein>
    <submittedName>
        <fullName evidence="1">Uncharacterized protein</fullName>
    </submittedName>
</protein>
<sequence>MFQLTEQYAAQVVTGLLPPGAEIARIDYPASYPAVLAVDLDGDRNPEIVGVYRTAEGMRALIAKHSLQGWYVFSHIRGPGYGIANLAAAPIAGVYPPSLLIGWQIGERWAQLDLFQFEAGEYRHLTPSDVFYSRLAIVPPAPPVYGREADAAADRLLRLALWTHDREEAYRVELVRWQGDGLVRDEQAYPAYFANAVIPYYAGLLNVQPDSELYRACWEEASRVAGAASS</sequence>
<dbReference type="Proteomes" id="UP000310636">
    <property type="component" value="Unassembled WGS sequence"/>
</dbReference>
<evidence type="ECO:0000313" key="1">
    <source>
        <dbReference type="EMBL" id="THF76345.1"/>
    </source>
</evidence>
<dbReference type="AlphaFoldDB" id="A0A4S4BPN6"/>
<comment type="caution">
    <text evidence="1">The sequence shown here is derived from an EMBL/GenBank/DDBJ whole genome shotgun (WGS) entry which is preliminary data.</text>
</comment>
<reference evidence="1 2" key="1">
    <citation type="submission" date="2019-04" db="EMBL/GenBank/DDBJ databases">
        <title>Cohnella sp. nov. isolated from preserved vegetables.</title>
        <authorList>
            <person name="Lin S.-Y."/>
            <person name="Hung M.-H."/>
            <person name="Young C.-C."/>
        </authorList>
    </citation>
    <scope>NUCLEOTIDE SEQUENCE [LARGE SCALE GENOMIC DNA]</scope>
    <source>
        <strain evidence="1 2">CC-MHH1044</strain>
    </source>
</reference>
<keyword evidence="2" id="KW-1185">Reference proteome</keyword>
<dbReference type="RefSeq" id="WP_136371377.1">
    <property type="nucleotide sequence ID" value="NZ_SSOB01000025.1"/>
</dbReference>
<name>A0A4S4BPN6_9BACL</name>